<dbReference type="EMBL" id="DQFB01000001">
    <property type="protein sequence ID" value="HCQ40124.1"/>
    <property type="molecule type" value="Genomic_DNA"/>
</dbReference>
<dbReference type="Proteomes" id="UP000262056">
    <property type="component" value="Unassembled WGS sequence"/>
</dbReference>
<sequence>MTETQKSETNTTPIQESTVIVRVPKPNLQVVVLGLIALITLFQTFQLMRISAKASTVSVKSAPATTTNSGTGTGTDSDVPESMVGGC</sequence>
<accession>A0A656PLI6</accession>
<feature type="transmembrane region" description="Helical" evidence="2">
    <location>
        <begin position="28"/>
        <end position="45"/>
    </location>
</feature>
<proteinExistence type="predicted"/>
<organism evidence="3 4">
    <name type="scientific">candidate division WWE3 bacterium</name>
    <dbReference type="NCBI Taxonomy" id="2053526"/>
    <lineage>
        <taxon>Bacteria</taxon>
        <taxon>Katanobacteria</taxon>
    </lineage>
</organism>
<dbReference type="AlphaFoldDB" id="A0A656PLI6"/>
<keyword evidence="2" id="KW-1133">Transmembrane helix</keyword>
<reference evidence="3 4" key="1">
    <citation type="journal article" date="2018" name="Nat. Biotechnol.">
        <title>A standardized bacterial taxonomy based on genome phylogeny substantially revises the tree of life.</title>
        <authorList>
            <person name="Parks D.H."/>
            <person name="Chuvochina M."/>
            <person name="Waite D.W."/>
            <person name="Rinke C."/>
            <person name="Skarshewski A."/>
            <person name="Chaumeil P.A."/>
            <person name="Hugenholtz P."/>
        </authorList>
    </citation>
    <scope>NUCLEOTIDE SEQUENCE [LARGE SCALE GENOMIC DNA]</scope>
    <source>
        <strain evidence="3">UBA12021</strain>
    </source>
</reference>
<keyword evidence="2" id="KW-0812">Transmembrane</keyword>
<evidence type="ECO:0000256" key="1">
    <source>
        <dbReference type="SAM" id="MobiDB-lite"/>
    </source>
</evidence>
<keyword evidence="2" id="KW-0472">Membrane</keyword>
<feature type="compositionally biased region" description="Low complexity" evidence="1">
    <location>
        <begin position="58"/>
        <end position="70"/>
    </location>
</feature>
<comment type="caution">
    <text evidence="3">The sequence shown here is derived from an EMBL/GenBank/DDBJ whole genome shotgun (WGS) entry which is preliminary data.</text>
</comment>
<evidence type="ECO:0000313" key="4">
    <source>
        <dbReference type="Proteomes" id="UP000262056"/>
    </source>
</evidence>
<protein>
    <submittedName>
        <fullName evidence="3">Uncharacterized protein</fullName>
    </submittedName>
</protein>
<name>A0A656PLI6_UNCKA</name>
<evidence type="ECO:0000256" key="2">
    <source>
        <dbReference type="SAM" id="Phobius"/>
    </source>
</evidence>
<gene>
    <name evidence="3" type="ORF">DIU24_00245</name>
</gene>
<feature type="region of interest" description="Disordered" evidence="1">
    <location>
        <begin position="58"/>
        <end position="87"/>
    </location>
</feature>
<evidence type="ECO:0000313" key="3">
    <source>
        <dbReference type="EMBL" id="HCQ40124.1"/>
    </source>
</evidence>